<organism evidence="1 2">
    <name type="scientific">Hapsidospora chrysogenum (strain ATCC 11550 / CBS 779.69 / DSM 880 / IAM 14645 / JCM 23072 / IMI 49137)</name>
    <name type="common">Acremonium chrysogenum</name>
    <dbReference type="NCBI Taxonomy" id="857340"/>
    <lineage>
        <taxon>Eukaryota</taxon>
        <taxon>Fungi</taxon>
        <taxon>Dikarya</taxon>
        <taxon>Ascomycota</taxon>
        <taxon>Pezizomycotina</taxon>
        <taxon>Sordariomycetes</taxon>
        <taxon>Hypocreomycetidae</taxon>
        <taxon>Hypocreales</taxon>
        <taxon>Bionectriaceae</taxon>
        <taxon>Hapsidospora</taxon>
    </lineage>
</organism>
<dbReference type="PANTHER" id="PTHR35006">
    <property type="entry name" value="GLYOXALASE FAMILY PROTEIN (AFU_ORTHOLOGUE AFUA_5G14830)"/>
    <property type="match status" value="1"/>
</dbReference>
<evidence type="ECO:0000313" key="2">
    <source>
        <dbReference type="Proteomes" id="UP000029964"/>
    </source>
</evidence>
<name>A0A086TG51_HAPC1</name>
<dbReference type="CDD" id="cd07262">
    <property type="entry name" value="VOC_like"/>
    <property type="match status" value="1"/>
</dbReference>
<evidence type="ECO:0000313" key="1">
    <source>
        <dbReference type="EMBL" id="KFH48333.1"/>
    </source>
</evidence>
<dbReference type="PANTHER" id="PTHR35006:SF2">
    <property type="entry name" value="GLYOXALASE FAMILY PROTEIN (AFU_ORTHOLOGUE AFUA_5G14830)"/>
    <property type="match status" value="1"/>
</dbReference>
<gene>
    <name evidence="1" type="ORF">ACRE_008350</name>
</gene>
<reference evidence="2" key="1">
    <citation type="journal article" date="2014" name="Genome Announc.">
        <title>Genome sequence and annotation of Acremonium chrysogenum, producer of the beta-lactam antibiotic cephalosporin C.</title>
        <authorList>
            <person name="Terfehr D."/>
            <person name="Dahlmann T.A."/>
            <person name="Specht T."/>
            <person name="Zadra I."/>
            <person name="Kuernsteiner H."/>
            <person name="Kueck U."/>
        </authorList>
    </citation>
    <scope>NUCLEOTIDE SEQUENCE [LARGE SCALE GENOMIC DNA]</scope>
    <source>
        <strain evidence="2">ATCC 11550 / CBS 779.69 / DSM 880 / IAM 14645 / JCM 23072 / IMI 49137</strain>
    </source>
</reference>
<keyword evidence="2" id="KW-1185">Reference proteome</keyword>
<dbReference type="STRING" id="857340.A0A086TG51"/>
<proteinExistence type="predicted"/>
<comment type="caution">
    <text evidence="1">The sequence shown here is derived from an EMBL/GenBank/DDBJ whole genome shotgun (WGS) entry which is preliminary data.</text>
</comment>
<protein>
    <recommendedName>
        <fullName evidence="3">VOC domain-containing protein</fullName>
    </recommendedName>
</protein>
<dbReference type="Proteomes" id="UP000029964">
    <property type="component" value="Unassembled WGS sequence"/>
</dbReference>
<dbReference type="OrthoDB" id="10249419at2759"/>
<dbReference type="HOGENOM" id="CLU_046006_6_1_1"/>
<dbReference type="AlphaFoldDB" id="A0A086TG51"/>
<evidence type="ECO:0008006" key="3">
    <source>
        <dbReference type="Google" id="ProtNLM"/>
    </source>
</evidence>
<accession>A0A086TG51</accession>
<dbReference type="Gene3D" id="3.10.180.10">
    <property type="entry name" value="2,3-Dihydroxybiphenyl 1,2-Dioxygenase, domain 1"/>
    <property type="match status" value="1"/>
</dbReference>
<sequence length="134" mass="14629">MPIDHVGLQVPQDKFQDILEFYKEALKPLNYEVKMQFGPCVVGMGPSKSDVEAYNRADFWLTGVEASTPNITSHVALRVNDRAAVDGFHAAGVKSGGKDNGAPGPRPHYHANYYGAFIIDPVGNNIEVVCHEAM</sequence>
<dbReference type="InterPro" id="IPR029068">
    <property type="entry name" value="Glyas_Bleomycin-R_OHBP_Dase"/>
</dbReference>
<dbReference type="EMBL" id="JPKY01000004">
    <property type="protein sequence ID" value="KFH48333.1"/>
    <property type="molecule type" value="Genomic_DNA"/>
</dbReference>
<dbReference type="SUPFAM" id="SSF54593">
    <property type="entry name" value="Glyoxalase/Bleomycin resistance protein/Dihydroxybiphenyl dioxygenase"/>
    <property type="match status" value="1"/>
</dbReference>